<comment type="function">
    <text evidence="10">Component of the PEX13-PEX14 docking complex, a translocon channel that specifically mediates the import of peroxisomal cargo proteins bound to PEX5 receptor. The PEX13-PEX14 docking complex forms a large import pore which can be opened to a diameter of about 9 nm. Mechanistically, PEX5 receptor along with cargo proteins associates with the PEX14 subunit of the PEX13-PEX14 docking complex in the cytosol, leading to the insertion of the receptor into the organelle membrane with the concomitant translocation of the cargo into the peroxisome matrix.</text>
</comment>
<feature type="region of interest" description="Disordered" evidence="11">
    <location>
        <begin position="1"/>
        <end position="25"/>
    </location>
</feature>
<evidence type="ECO:0000256" key="9">
    <source>
        <dbReference type="ARBA" id="ARBA00046271"/>
    </source>
</evidence>
<protein>
    <recommendedName>
        <fullName evidence="7 10">Peroxisomal membrane protein PEX14</fullName>
    </recommendedName>
    <alternativeName>
        <fullName evidence="8 10">Peroxin-14</fullName>
    </alternativeName>
</protein>
<feature type="domain" description="Peroxisome membrane anchor protein Pex14p N-terminal" evidence="12">
    <location>
        <begin position="427"/>
        <end position="468"/>
    </location>
</feature>
<keyword evidence="6 10" id="KW-0576">Peroxisome</keyword>
<dbReference type="InterPro" id="IPR025655">
    <property type="entry name" value="PEX14"/>
</dbReference>
<evidence type="ECO:0000256" key="8">
    <source>
        <dbReference type="ARBA" id="ARBA00029691"/>
    </source>
</evidence>
<dbReference type="GO" id="GO:0005102">
    <property type="term" value="F:signaling receptor binding"/>
    <property type="evidence" value="ECO:0007669"/>
    <property type="project" value="TreeGrafter"/>
</dbReference>
<proteinExistence type="inferred from homology"/>
<gene>
    <name evidence="13" type="ORF">NQ315_011763</name>
</gene>
<name>A0AAV8W1T1_9CUCU</name>
<keyword evidence="3 10" id="KW-0653">Protein transport</keyword>
<dbReference type="GO" id="GO:0005778">
    <property type="term" value="C:peroxisomal membrane"/>
    <property type="evidence" value="ECO:0007669"/>
    <property type="project" value="UniProtKB-SubCell"/>
</dbReference>
<feature type="compositionally biased region" description="Basic and acidic residues" evidence="11">
    <location>
        <begin position="680"/>
        <end position="700"/>
    </location>
</feature>
<reference evidence="13 14" key="1">
    <citation type="journal article" date="2023" name="Insect Mol. Biol.">
        <title>Genome sequencing provides insights into the evolution of gene families encoding plant cell wall-degrading enzymes in longhorned beetles.</title>
        <authorList>
            <person name="Shin N.R."/>
            <person name="Okamura Y."/>
            <person name="Kirsch R."/>
            <person name="Pauchet Y."/>
        </authorList>
    </citation>
    <scope>NUCLEOTIDE SEQUENCE [LARGE SCALE GENOMIC DNA]</scope>
    <source>
        <strain evidence="13">EAD_L_NR</strain>
    </source>
</reference>
<keyword evidence="14" id="KW-1185">Reference proteome</keyword>
<dbReference type="Proteomes" id="UP001159042">
    <property type="component" value="Unassembled WGS sequence"/>
</dbReference>
<feature type="region of interest" description="Disordered" evidence="11">
    <location>
        <begin position="635"/>
        <end position="700"/>
    </location>
</feature>
<keyword evidence="4" id="KW-0811">Translocation</keyword>
<sequence length="700" mass="79034">MDAGSGDPEEAGATDDGPSNNISANDLDEETHAKLRGDAIGDTLYSQTFVLKTLLQFSDLQWNEEVEEDLCFLWDMTVEKDVCKYLFEISFPSLACDALQKYTENRFVEIVIGILANILCGDCEKSITNEEINIVLKELETDDHLVLIQVVRFITASAHMLDSVSFVTSEVLGKLTFILYNSTNSDLLLKTLEALAKTTTDFKLDEMLIGIDVFKSSLAAYKSIVGELDDEFGLDSKEKQQACKYMLEISTNFCAYINRSNNSELASVFRNCSNIFVNEIIRILNYYSHEENLLPITDEFIFYISVLRFVLETLHVNYMSDIFLPLTKILRKWGELYDTMVELECFMFYRGTPEVLSKDLKRFSRSKSKRILDVVGESKHKFGFDLDLQVLLDKLKSSKPIKREAQESIMASAAVDIPQPQEEVSVRDEMVETAIKFLENPSVRNTPLAQKQKFLQRKGLSDKEIQIACERSGAYAHHDQQTRLPPSPPPPANLITSYNPHHGLVQLSFFDRVREIVHNIAIFSIVAYVIHRFYQKYIAPFLFGKKKSVEETIQGMDKDMKSSITEIKEELRSVKVEVDKLNQSSDKDTTRQLVELKSEVATVKGLLLGRKQFPSVANSPVVPPSIPAWQMSSVGLTEHDGDGETKEDLLEDVTSGSGSSEPDPAMKTSESSLEIIYSSKDCDSESCHSKKSHKEEADKD</sequence>
<evidence type="ECO:0000256" key="3">
    <source>
        <dbReference type="ARBA" id="ARBA00022927"/>
    </source>
</evidence>
<dbReference type="Gene3D" id="1.10.10.10">
    <property type="entry name" value="Winged helix-like DNA-binding domain superfamily/Winged helix DNA-binding domain"/>
    <property type="match status" value="1"/>
</dbReference>
<comment type="subcellular location">
    <subcellularLocation>
        <location evidence="9 10">Peroxisome membrane</location>
    </subcellularLocation>
</comment>
<dbReference type="EMBL" id="JANEYG010000015">
    <property type="protein sequence ID" value="KAJ8920107.1"/>
    <property type="molecule type" value="Genomic_DNA"/>
</dbReference>
<evidence type="ECO:0000256" key="10">
    <source>
        <dbReference type="RuleBase" id="RU367032"/>
    </source>
</evidence>
<dbReference type="GO" id="GO:0016560">
    <property type="term" value="P:protein import into peroxisome matrix, docking"/>
    <property type="evidence" value="ECO:0007669"/>
    <property type="project" value="UniProtKB-UniRule"/>
</dbReference>
<evidence type="ECO:0000256" key="11">
    <source>
        <dbReference type="SAM" id="MobiDB-lite"/>
    </source>
</evidence>
<dbReference type="AlphaFoldDB" id="A0AAV8W1T1"/>
<feature type="compositionally biased region" description="Basic and acidic residues" evidence="11">
    <location>
        <begin position="637"/>
        <end position="648"/>
    </location>
</feature>
<evidence type="ECO:0000256" key="7">
    <source>
        <dbReference type="ARBA" id="ARBA00029502"/>
    </source>
</evidence>
<organism evidence="13 14">
    <name type="scientific">Exocentrus adspersus</name>
    <dbReference type="NCBI Taxonomy" id="1586481"/>
    <lineage>
        <taxon>Eukaryota</taxon>
        <taxon>Metazoa</taxon>
        <taxon>Ecdysozoa</taxon>
        <taxon>Arthropoda</taxon>
        <taxon>Hexapoda</taxon>
        <taxon>Insecta</taxon>
        <taxon>Pterygota</taxon>
        <taxon>Neoptera</taxon>
        <taxon>Endopterygota</taxon>
        <taxon>Coleoptera</taxon>
        <taxon>Polyphaga</taxon>
        <taxon>Cucujiformia</taxon>
        <taxon>Chrysomeloidea</taxon>
        <taxon>Cerambycidae</taxon>
        <taxon>Lamiinae</taxon>
        <taxon>Acanthocinini</taxon>
        <taxon>Exocentrus</taxon>
    </lineage>
</organism>
<evidence type="ECO:0000259" key="12">
    <source>
        <dbReference type="Pfam" id="PF04695"/>
    </source>
</evidence>
<evidence type="ECO:0000256" key="4">
    <source>
        <dbReference type="ARBA" id="ARBA00023010"/>
    </source>
</evidence>
<evidence type="ECO:0000313" key="13">
    <source>
        <dbReference type="EMBL" id="KAJ8920107.1"/>
    </source>
</evidence>
<evidence type="ECO:0000256" key="5">
    <source>
        <dbReference type="ARBA" id="ARBA00023136"/>
    </source>
</evidence>
<dbReference type="PANTHER" id="PTHR23058">
    <property type="entry name" value="PEROXISOMAL MEMBRANE PROTEIN PEX14"/>
    <property type="match status" value="1"/>
</dbReference>
<dbReference type="InterPro" id="IPR036388">
    <property type="entry name" value="WH-like_DNA-bd_sf"/>
</dbReference>
<dbReference type="Pfam" id="PF04695">
    <property type="entry name" value="Pex14_N"/>
    <property type="match status" value="1"/>
</dbReference>
<keyword evidence="2 10" id="KW-0813">Transport</keyword>
<comment type="similarity">
    <text evidence="1 10">Belongs to the peroxin-14 family.</text>
</comment>
<accession>A0AAV8W1T1</accession>
<evidence type="ECO:0000256" key="2">
    <source>
        <dbReference type="ARBA" id="ARBA00022448"/>
    </source>
</evidence>
<evidence type="ECO:0000256" key="1">
    <source>
        <dbReference type="ARBA" id="ARBA00005443"/>
    </source>
</evidence>
<evidence type="ECO:0000313" key="14">
    <source>
        <dbReference type="Proteomes" id="UP001159042"/>
    </source>
</evidence>
<dbReference type="PANTHER" id="PTHR23058:SF0">
    <property type="entry name" value="PEROXISOMAL MEMBRANE PROTEIN PEX14"/>
    <property type="match status" value="1"/>
</dbReference>
<dbReference type="InterPro" id="IPR006785">
    <property type="entry name" value="Pex14_N"/>
</dbReference>
<comment type="caution">
    <text evidence="13">The sequence shown here is derived from an EMBL/GenBank/DDBJ whole genome shotgun (WGS) entry which is preliminary data.</text>
</comment>
<dbReference type="GO" id="GO:1990429">
    <property type="term" value="C:peroxisomal importomer complex"/>
    <property type="evidence" value="ECO:0007669"/>
    <property type="project" value="TreeGrafter"/>
</dbReference>
<keyword evidence="5 10" id="KW-0472">Membrane</keyword>
<evidence type="ECO:0000256" key="6">
    <source>
        <dbReference type="ARBA" id="ARBA00023140"/>
    </source>
</evidence>